<feature type="region of interest" description="Disordered" evidence="1">
    <location>
        <begin position="118"/>
        <end position="143"/>
    </location>
</feature>
<keyword evidence="3" id="KW-1185">Reference proteome</keyword>
<dbReference type="RefSeq" id="XP_008614959.1">
    <property type="nucleotide sequence ID" value="XM_008616737.1"/>
</dbReference>
<dbReference type="STRING" id="1156394.T0QDC5"/>
<reference evidence="2 3" key="1">
    <citation type="submission" date="2012-04" db="EMBL/GenBank/DDBJ databases">
        <title>The Genome Sequence of Saprolegnia declina VS20.</title>
        <authorList>
            <consortium name="The Broad Institute Genome Sequencing Platform"/>
            <person name="Russ C."/>
            <person name="Nusbaum C."/>
            <person name="Tyler B."/>
            <person name="van West P."/>
            <person name="Dieguez-Uribeondo J."/>
            <person name="de Bruijn I."/>
            <person name="Tripathy S."/>
            <person name="Jiang R."/>
            <person name="Young S.K."/>
            <person name="Zeng Q."/>
            <person name="Gargeya S."/>
            <person name="Fitzgerald M."/>
            <person name="Haas B."/>
            <person name="Abouelleil A."/>
            <person name="Alvarado L."/>
            <person name="Arachchi H.M."/>
            <person name="Berlin A."/>
            <person name="Chapman S.B."/>
            <person name="Goldberg J."/>
            <person name="Griggs A."/>
            <person name="Gujja S."/>
            <person name="Hansen M."/>
            <person name="Howarth C."/>
            <person name="Imamovic A."/>
            <person name="Larimer J."/>
            <person name="McCowen C."/>
            <person name="Montmayeur A."/>
            <person name="Murphy C."/>
            <person name="Neiman D."/>
            <person name="Pearson M."/>
            <person name="Priest M."/>
            <person name="Roberts A."/>
            <person name="Saif S."/>
            <person name="Shea T."/>
            <person name="Sisk P."/>
            <person name="Sykes S."/>
            <person name="Wortman J."/>
            <person name="Nusbaum C."/>
            <person name="Birren B."/>
        </authorList>
    </citation>
    <scope>NUCLEOTIDE SEQUENCE [LARGE SCALE GENOMIC DNA]</scope>
    <source>
        <strain evidence="2 3">VS20</strain>
    </source>
</reference>
<evidence type="ECO:0000256" key="1">
    <source>
        <dbReference type="SAM" id="MobiDB-lite"/>
    </source>
</evidence>
<feature type="region of interest" description="Disordered" evidence="1">
    <location>
        <begin position="1"/>
        <end position="40"/>
    </location>
</feature>
<feature type="compositionally biased region" description="Basic and acidic residues" evidence="1">
    <location>
        <begin position="118"/>
        <end position="131"/>
    </location>
</feature>
<evidence type="ECO:0000313" key="3">
    <source>
        <dbReference type="Proteomes" id="UP000030762"/>
    </source>
</evidence>
<dbReference type="EMBL" id="JH767168">
    <property type="protein sequence ID" value="EQC31560.1"/>
    <property type="molecule type" value="Genomic_DNA"/>
</dbReference>
<dbReference type="AlphaFoldDB" id="T0QDC5"/>
<feature type="compositionally biased region" description="Basic and acidic residues" evidence="1">
    <location>
        <begin position="1"/>
        <end position="19"/>
    </location>
</feature>
<protein>
    <submittedName>
        <fullName evidence="2">Uncharacterized protein</fullName>
    </submittedName>
</protein>
<dbReference type="GeneID" id="19951459"/>
<accession>T0QDC5</accession>
<dbReference type="InParanoid" id="T0QDC5"/>
<dbReference type="OMA" id="NEWWWAS"/>
<dbReference type="OrthoDB" id="10342515at2759"/>
<proteinExistence type="predicted"/>
<organism evidence="2 3">
    <name type="scientific">Saprolegnia diclina (strain VS20)</name>
    <dbReference type="NCBI Taxonomy" id="1156394"/>
    <lineage>
        <taxon>Eukaryota</taxon>
        <taxon>Sar</taxon>
        <taxon>Stramenopiles</taxon>
        <taxon>Oomycota</taxon>
        <taxon>Saprolegniomycetes</taxon>
        <taxon>Saprolegniales</taxon>
        <taxon>Saprolegniaceae</taxon>
        <taxon>Saprolegnia</taxon>
    </lineage>
</organism>
<dbReference type="VEuPathDB" id="FungiDB:SDRG_10732"/>
<gene>
    <name evidence="2" type="ORF">SDRG_10732</name>
</gene>
<sequence length="143" mass="16261">MVTDTKGRDQHAWPRREYTKPWLASPCKPPSSHGRVRGPATDHDLCVTARIVEPQWNSSPPEQPRILKHQLLCKSPPPSSAHVQGLFSIAKTTATRADKDRSASKPTLLALRRQVETRLAQDRDEERRGKNEWWWASQPSTPL</sequence>
<dbReference type="Proteomes" id="UP000030762">
    <property type="component" value="Unassembled WGS sequence"/>
</dbReference>
<evidence type="ECO:0000313" key="2">
    <source>
        <dbReference type="EMBL" id="EQC31560.1"/>
    </source>
</evidence>
<name>T0QDC5_SAPDV</name>